<dbReference type="RefSeq" id="WP_043396191.1">
    <property type="nucleotide sequence ID" value="NZ_JPMI01000109.1"/>
</dbReference>
<name>A0A084SUN4_9BACT</name>
<dbReference type="EMBL" id="JPMI01000109">
    <property type="protein sequence ID" value="KFA92169.1"/>
    <property type="molecule type" value="Genomic_DNA"/>
</dbReference>
<gene>
    <name evidence="6" type="ORF">Q664_17905</name>
</gene>
<reference evidence="6 7" key="1">
    <citation type="submission" date="2014-07" db="EMBL/GenBank/DDBJ databases">
        <title>Draft Genome Sequence of Gephyronic Acid Producer, Cystobacter violaceus Strain Cb vi76.</title>
        <authorList>
            <person name="Stevens D.C."/>
            <person name="Young J."/>
            <person name="Carmichael R."/>
            <person name="Tan J."/>
            <person name="Taylor R.E."/>
        </authorList>
    </citation>
    <scope>NUCLEOTIDE SEQUENCE [LARGE SCALE GENOMIC DNA]</scope>
    <source>
        <strain evidence="6 7">Cb vi76</strain>
    </source>
</reference>
<comment type="caution">
    <text evidence="6">The sequence shown here is derived from an EMBL/GenBank/DDBJ whole genome shotgun (WGS) entry which is preliminary data.</text>
</comment>
<keyword evidence="3" id="KW-0443">Lipid metabolism</keyword>
<evidence type="ECO:0000313" key="6">
    <source>
        <dbReference type="EMBL" id="KFA92169.1"/>
    </source>
</evidence>
<dbReference type="SMART" id="SM00308">
    <property type="entry name" value="LH2"/>
    <property type="match status" value="1"/>
</dbReference>
<dbReference type="PRINTS" id="PR00087">
    <property type="entry name" value="LIPOXYGENASE"/>
</dbReference>
<dbReference type="GO" id="GO:0046872">
    <property type="term" value="F:metal ion binding"/>
    <property type="evidence" value="ECO:0007669"/>
    <property type="project" value="UniProtKB-KW"/>
</dbReference>
<dbReference type="GO" id="GO:0034440">
    <property type="term" value="P:lipid oxidation"/>
    <property type="evidence" value="ECO:0007669"/>
    <property type="project" value="InterPro"/>
</dbReference>
<dbReference type="Gene3D" id="2.40.180.10">
    <property type="entry name" value="Catalase core domain"/>
    <property type="match status" value="1"/>
</dbReference>
<dbReference type="Gene3D" id="3.10.450.60">
    <property type="match status" value="1"/>
</dbReference>
<dbReference type="InterPro" id="IPR013819">
    <property type="entry name" value="LipOase_C"/>
</dbReference>
<dbReference type="PANTHER" id="PTHR11771">
    <property type="entry name" value="LIPOXYGENASE"/>
    <property type="match status" value="1"/>
</dbReference>
<dbReference type="Proteomes" id="UP000028547">
    <property type="component" value="Unassembled WGS sequence"/>
</dbReference>
<keyword evidence="2" id="KW-0560">Oxidoreductase</keyword>
<dbReference type="PROSITE" id="PS50095">
    <property type="entry name" value="PLAT"/>
    <property type="match status" value="1"/>
</dbReference>
<dbReference type="SUPFAM" id="SSF49723">
    <property type="entry name" value="Lipase/lipooxygenase domain (PLAT/LH2 domain)"/>
    <property type="match status" value="1"/>
</dbReference>
<dbReference type="InterPro" id="IPR001024">
    <property type="entry name" value="PLAT/LH2_dom"/>
</dbReference>
<evidence type="ECO:0000256" key="2">
    <source>
        <dbReference type="ARBA" id="ARBA00023002"/>
    </source>
</evidence>
<feature type="domain" description="PLAT" evidence="4">
    <location>
        <begin position="3"/>
        <end position="118"/>
    </location>
</feature>
<accession>A0A084SUN4</accession>
<evidence type="ECO:0000259" key="4">
    <source>
        <dbReference type="PROSITE" id="PS50095"/>
    </source>
</evidence>
<evidence type="ECO:0000259" key="5">
    <source>
        <dbReference type="PROSITE" id="PS51393"/>
    </source>
</evidence>
<dbReference type="InterPro" id="IPR000907">
    <property type="entry name" value="LipOase"/>
</dbReference>
<dbReference type="SUPFAM" id="SSF48484">
    <property type="entry name" value="Lipoxigenase"/>
    <property type="match status" value="1"/>
</dbReference>
<dbReference type="PROSITE" id="PS51393">
    <property type="entry name" value="LIPOXYGENASE_3"/>
    <property type="match status" value="1"/>
</dbReference>
<keyword evidence="1" id="KW-0479">Metal-binding</keyword>
<dbReference type="GO" id="GO:0016702">
    <property type="term" value="F:oxidoreductase activity, acting on single donors with incorporation of molecular oxygen, incorporation of two atoms of oxygen"/>
    <property type="evidence" value="ECO:0007669"/>
    <property type="project" value="InterPro"/>
</dbReference>
<dbReference type="InterPro" id="IPR036226">
    <property type="entry name" value="LipOase_C_sf"/>
</dbReference>
<dbReference type="Pfam" id="PF01477">
    <property type="entry name" value="PLAT"/>
    <property type="match status" value="1"/>
</dbReference>
<sequence>MLLKYKITIQTSSRSGAGTDADVFVSLIGTEGRSEQHRLNSRFRRVFKTGARDVFTVTARDVGELVALRFSTSKRLGLGGDWRVDTVRVEAEGHGWFFPHFRWILANSTVDLLEGTARLPQHTRGEQRLMARREQIENRRRMYPWCPAPSTSELPGSLDVSKEQPLPKDERYRGLREGGYTGVMAMTLARMKLGRPGLASAWNGLVNTVELLDSLEKPKAAQLWQDDHEFARQAVQGVCPLHIQSISALPERFPLTDSEVRGLLSPGTTLAQALADRRVFLLDFEILDDIPMFHKVDEKGEVERRWAPSSRCLLYLDDTKHLRPLAIQLGRHPERDQVFTPNDSDTDWLAAKVYVRCSEGNVHQMVSHAIRTHFVAEPFVMVTMRNLPDCHPVYKLLRHHFRYTLAINDKARRGLLDAGGVFDDFIATGGPARGHIKLGKKGYSQWKLLDNKPRLDFERRGVLDPAVLPYYPYRDDTLPLWDALEEYVGGVLGVFYKSDTELVKDSEMQAWWAELLERGLPVEKLPCAKLESVSELVDILTIVLFTVSVQHAAVNYLQYEHYAFVPNAPLCMRQPPPRARGRLTRQALAEMMPDKDQTLWQITVGRALSSFGEDEEFLLHPGGWREDSFDEPEVAAVRERFRARLKAQLEVVNARNAQSPSPYTVLRPDRIPTGITI</sequence>
<protein>
    <submittedName>
        <fullName evidence="6">Lipoxygenase</fullName>
    </submittedName>
</protein>
<proteinExistence type="predicted"/>
<organism evidence="6 7">
    <name type="scientific">Archangium violaceum Cb vi76</name>
    <dbReference type="NCBI Taxonomy" id="1406225"/>
    <lineage>
        <taxon>Bacteria</taxon>
        <taxon>Pseudomonadati</taxon>
        <taxon>Myxococcota</taxon>
        <taxon>Myxococcia</taxon>
        <taxon>Myxococcales</taxon>
        <taxon>Cystobacterineae</taxon>
        <taxon>Archangiaceae</taxon>
        <taxon>Archangium</taxon>
    </lineage>
</organism>
<dbReference type="Gene3D" id="1.20.245.10">
    <property type="entry name" value="Lipoxygenase-1, Domain 5"/>
    <property type="match status" value="1"/>
</dbReference>
<evidence type="ECO:0000256" key="1">
    <source>
        <dbReference type="ARBA" id="ARBA00022723"/>
    </source>
</evidence>
<feature type="domain" description="Lipoxygenase" evidence="5">
    <location>
        <begin position="117"/>
        <end position="677"/>
    </location>
</feature>
<evidence type="ECO:0000256" key="3">
    <source>
        <dbReference type="ARBA" id="ARBA00023098"/>
    </source>
</evidence>
<evidence type="ECO:0000313" key="7">
    <source>
        <dbReference type="Proteomes" id="UP000028547"/>
    </source>
</evidence>
<dbReference type="AlphaFoldDB" id="A0A084SUN4"/>
<dbReference type="InterPro" id="IPR036392">
    <property type="entry name" value="PLAT/LH2_dom_sf"/>
</dbReference>
<dbReference type="Pfam" id="PF00305">
    <property type="entry name" value="Lipoxygenase"/>
    <property type="match status" value="1"/>
</dbReference>